<dbReference type="GeneID" id="14922618"/>
<evidence type="ECO:0000256" key="8">
    <source>
        <dbReference type="ARBA" id="ARBA00023295"/>
    </source>
</evidence>
<dbReference type="PROSITE" id="PS51904">
    <property type="entry name" value="GLYCOSYL_HYDROL_F25_2"/>
    <property type="match status" value="3"/>
</dbReference>
<dbReference type="PANTHER" id="PTHR23208">
    <property type="entry name" value="LYSOZYME PROTEIN"/>
    <property type="match status" value="1"/>
</dbReference>
<comment type="catalytic activity">
    <reaction evidence="1">
        <text>Hydrolysis of (1-&gt;4)-beta-linkages between N-acetylmuramic acid and N-acetyl-D-glucosamine residues in a peptidoglycan and between N-acetyl-D-glucosamine residues in chitodextrins.</text>
        <dbReference type="EC" id="3.2.1.17"/>
    </reaction>
</comment>
<gene>
    <name evidence="10" type="ORF">ACA1_384320</name>
</gene>
<keyword evidence="6 9" id="KW-0732">Signal</keyword>
<keyword evidence="4" id="KW-0929">Antimicrobial</keyword>
<dbReference type="PANTHER" id="PTHR23208:SF36">
    <property type="entry name" value="LYSOZYME-RELATED"/>
    <property type="match status" value="1"/>
</dbReference>
<dbReference type="GO" id="GO:0003796">
    <property type="term" value="F:lysozyme activity"/>
    <property type="evidence" value="ECO:0007669"/>
    <property type="project" value="UniProtKB-EC"/>
</dbReference>
<dbReference type="KEGG" id="acan:ACA1_384320"/>
<evidence type="ECO:0000256" key="6">
    <source>
        <dbReference type="ARBA" id="ARBA00022729"/>
    </source>
</evidence>
<dbReference type="GO" id="GO:0009253">
    <property type="term" value="P:peptidoglycan catabolic process"/>
    <property type="evidence" value="ECO:0007669"/>
    <property type="project" value="InterPro"/>
</dbReference>
<dbReference type="STRING" id="1257118.L8H880"/>
<dbReference type="Gene3D" id="3.20.20.80">
    <property type="entry name" value="Glycosidases"/>
    <property type="match status" value="3"/>
</dbReference>
<dbReference type="OrthoDB" id="2251794at2759"/>
<dbReference type="GO" id="GO:0007165">
    <property type="term" value="P:signal transduction"/>
    <property type="evidence" value="ECO:0007669"/>
    <property type="project" value="TreeGrafter"/>
</dbReference>
<evidence type="ECO:0000313" key="11">
    <source>
        <dbReference type="Proteomes" id="UP000011083"/>
    </source>
</evidence>
<keyword evidence="5" id="KW-0081">Bacteriolytic enzyme</keyword>
<protein>
    <recommendedName>
        <fullName evidence="3">lysozyme</fullName>
        <ecNumber evidence="3">3.2.1.17</ecNumber>
    </recommendedName>
</protein>
<proteinExistence type="inferred from homology"/>
<dbReference type="InterPro" id="IPR017853">
    <property type="entry name" value="GH"/>
</dbReference>
<feature type="chain" id="PRO_5003990500" description="lysozyme" evidence="9">
    <location>
        <begin position="25"/>
        <end position="653"/>
    </location>
</feature>
<dbReference type="InterPro" id="IPR002053">
    <property type="entry name" value="Glyco_hydro_25"/>
</dbReference>
<dbReference type="VEuPathDB" id="AmoebaDB:ACA1_384320"/>
<dbReference type="GO" id="GO:0031640">
    <property type="term" value="P:killing of cells of another organism"/>
    <property type="evidence" value="ECO:0007669"/>
    <property type="project" value="UniProtKB-KW"/>
</dbReference>
<evidence type="ECO:0000256" key="3">
    <source>
        <dbReference type="ARBA" id="ARBA00012732"/>
    </source>
</evidence>
<organism evidence="10 11">
    <name type="scientific">Acanthamoeba castellanii (strain ATCC 30010 / Neff)</name>
    <dbReference type="NCBI Taxonomy" id="1257118"/>
    <lineage>
        <taxon>Eukaryota</taxon>
        <taxon>Amoebozoa</taxon>
        <taxon>Discosea</taxon>
        <taxon>Longamoebia</taxon>
        <taxon>Centramoebida</taxon>
        <taxon>Acanthamoebidae</taxon>
        <taxon>Acanthamoeba</taxon>
    </lineage>
</organism>
<reference evidence="10 11" key="1">
    <citation type="journal article" date="2013" name="Genome Biol.">
        <title>Genome of Acanthamoeba castellanii highlights extensive lateral gene transfer and early evolution of tyrosine kinase signaling.</title>
        <authorList>
            <person name="Clarke M."/>
            <person name="Lohan A.J."/>
            <person name="Liu B."/>
            <person name="Lagkouvardos I."/>
            <person name="Roy S."/>
            <person name="Zafar N."/>
            <person name="Bertelli C."/>
            <person name="Schilde C."/>
            <person name="Kianianmomeni A."/>
            <person name="Burglin T.R."/>
            <person name="Frech C."/>
            <person name="Turcotte B."/>
            <person name="Kopec K.O."/>
            <person name="Synnott J.M."/>
            <person name="Choo C."/>
            <person name="Paponov I."/>
            <person name="Finkler A."/>
            <person name="Soon Heng Tan C."/>
            <person name="Hutchins A.P."/>
            <person name="Weinmeier T."/>
            <person name="Rattei T."/>
            <person name="Chu J.S."/>
            <person name="Gimenez G."/>
            <person name="Irimia M."/>
            <person name="Rigden D.J."/>
            <person name="Fitzpatrick D.A."/>
            <person name="Lorenzo-Morales J."/>
            <person name="Bateman A."/>
            <person name="Chiu C.H."/>
            <person name="Tang P."/>
            <person name="Hegemann P."/>
            <person name="Fromm H."/>
            <person name="Raoult D."/>
            <person name="Greub G."/>
            <person name="Miranda-Saavedra D."/>
            <person name="Chen N."/>
            <person name="Nash P."/>
            <person name="Ginger M.L."/>
            <person name="Horn M."/>
            <person name="Schaap P."/>
            <person name="Caler L."/>
            <person name="Loftus B."/>
        </authorList>
    </citation>
    <scope>NUCLEOTIDE SEQUENCE [LARGE SCALE GENOMIC DNA]</scope>
    <source>
        <strain evidence="10 11">Neff</strain>
    </source>
</reference>
<dbReference type="CDD" id="cd06416">
    <property type="entry name" value="GH25_Lys1-like"/>
    <property type="match status" value="3"/>
</dbReference>
<dbReference type="GO" id="GO:0042742">
    <property type="term" value="P:defense response to bacterium"/>
    <property type="evidence" value="ECO:0007669"/>
    <property type="project" value="UniProtKB-KW"/>
</dbReference>
<dbReference type="SUPFAM" id="SSF51445">
    <property type="entry name" value="(Trans)glycosidases"/>
    <property type="match status" value="3"/>
</dbReference>
<dbReference type="FunFam" id="3.20.20.80:FF:000101">
    <property type="entry name" value="Lysozyme, putative"/>
    <property type="match status" value="3"/>
</dbReference>
<comment type="similarity">
    <text evidence="2">Belongs to the glycosyl hydrolase 25 family.</text>
</comment>
<sequence>MIRASLIFAAVLFALAACAPHADATYGVDVSSSVSPAAWTCLRNNGFSFGVVRAYEAVGLPDSRAASTVANAWAGGMSHVDVYMFPCPHCGKSASTQVDELVSYLRSHGVKFGMIWFDIEGPQYWRDQGFNRAFLSEAINKALAYGERIGIYTSASQWEPIMGNWAGGARFPLWYAHYDNNPSFSDFRSFGGWSRPAIKQYHGTAYECGAGIDKNCAWSLPLLVAAVLLAIACGAHKADATYGVDVSSSVTPAGWTCLRNNGFSFGIVRAYESIGQPDSRAAATVANAWAGGMAHVDVYMFPCPTCGKSASNQVDELVSYLRSNGVRYGMVWFDIEGPQYWRDQGFNRAFLSEAINRALGYGINIGIYTSASQWNPIMGNWAGGARFPLWYAHYDGSASFGDFGSFGGWSRPAIKQYVGDASECGVGIDKNWMTGARSLPLLVAAVLLAFACGAHKADATYGVDVSSSVSTAGWSCLHQNGFSFGIVRAYQSFGQPDSRAAASVANAWAGGMAHVDVYMFPCPRCGKSASTQVDELVHYLRSNGVRYGMVWLDIEGAGYWRDQGFNRGFLSEAINRALGHGLHIGIYTSASQWNPIMGNWAGAARFPLWYAHYDNSPSFSDFRSFGGWTRPAIKQYVGDASLCGIGVDKNWYP</sequence>
<name>L8H880_ACACF</name>
<evidence type="ECO:0000256" key="7">
    <source>
        <dbReference type="ARBA" id="ARBA00022801"/>
    </source>
</evidence>
<dbReference type="EMBL" id="KB007900">
    <property type="protein sequence ID" value="ELR21709.1"/>
    <property type="molecule type" value="Genomic_DNA"/>
</dbReference>
<accession>L8H880</accession>
<dbReference type="GO" id="GO:0016998">
    <property type="term" value="P:cell wall macromolecule catabolic process"/>
    <property type="evidence" value="ECO:0007669"/>
    <property type="project" value="InterPro"/>
</dbReference>
<dbReference type="RefSeq" id="XP_004347091.1">
    <property type="nucleotide sequence ID" value="XM_004347041.1"/>
</dbReference>
<evidence type="ECO:0000256" key="4">
    <source>
        <dbReference type="ARBA" id="ARBA00022529"/>
    </source>
</evidence>
<dbReference type="Proteomes" id="UP000011083">
    <property type="component" value="Unassembled WGS sequence"/>
</dbReference>
<keyword evidence="7 10" id="KW-0378">Hydrolase</keyword>
<feature type="signal peptide" evidence="9">
    <location>
        <begin position="1"/>
        <end position="24"/>
    </location>
</feature>
<dbReference type="EC" id="3.2.1.17" evidence="3"/>
<dbReference type="InterPro" id="IPR051595">
    <property type="entry name" value="GH25_Enzymes"/>
</dbReference>
<dbReference type="Pfam" id="PF01183">
    <property type="entry name" value="Glyco_hydro_25"/>
    <property type="match status" value="3"/>
</dbReference>
<evidence type="ECO:0000256" key="2">
    <source>
        <dbReference type="ARBA" id="ARBA00010646"/>
    </source>
</evidence>
<dbReference type="AlphaFoldDB" id="L8H880"/>
<keyword evidence="8" id="KW-0326">Glycosidase</keyword>
<evidence type="ECO:0000256" key="5">
    <source>
        <dbReference type="ARBA" id="ARBA00022638"/>
    </source>
</evidence>
<keyword evidence="11" id="KW-1185">Reference proteome</keyword>
<evidence type="ECO:0000256" key="1">
    <source>
        <dbReference type="ARBA" id="ARBA00000632"/>
    </source>
</evidence>
<dbReference type="PROSITE" id="PS51257">
    <property type="entry name" value="PROKAR_LIPOPROTEIN"/>
    <property type="match status" value="1"/>
</dbReference>
<evidence type="ECO:0000313" key="10">
    <source>
        <dbReference type="EMBL" id="ELR21709.1"/>
    </source>
</evidence>
<evidence type="ECO:0000256" key="9">
    <source>
        <dbReference type="SAM" id="SignalP"/>
    </source>
</evidence>